<dbReference type="Proteomes" id="UP000235116">
    <property type="component" value="Chromosome"/>
</dbReference>
<gene>
    <name evidence="8" type="ORF">Kalk_13845</name>
</gene>
<feature type="transmembrane region" description="Helical" evidence="7">
    <location>
        <begin position="53"/>
        <end position="75"/>
    </location>
</feature>
<comment type="similarity">
    <text evidence="2 7">Belongs to the UPF0114 family.</text>
</comment>
<dbReference type="EMBL" id="CP022684">
    <property type="protein sequence ID" value="AUM13437.1"/>
    <property type="molecule type" value="Genomic_DNA"/>
</dbReference>
<dbReference type="PANTHER" id="PTHR38596">
    <property type="entry name" value="UPF0114 PROTEIN YQHA"/>
    <property type="match status" value="1"/>
</dbReference>
<evidence type="ECO:0000313" key="8">
    <source>
        <dbReference type="EMBL" id="AUM13437.1"/>
    </source>
</evidence>
<organism evidence="8 9">
    <name type="scientific">Ketobacter alkanivorans</name>
    <dbReference type="NCBI Taxonomy" id="1917421"/>
    <lineage>
        <taxon>Bacteria</taxon>
        <taxon>Pseudomonadati</taxon>
        <taxon>Pseudomonadota</taxon>
        <taxon>Gammaproteobacteria</taxon>
        <taxon>Pseudomonadales</taxon>
        <taxon>Ketobacteraceae</taxon>
        <taxon>Ketobacter</taxon>
    </lineage>
</organism>
<evidence type="ECO:0000256" key="6">
    <source>
        <dbReference type="ARBA" id="ARBA00023136"/>
    </source>
</evidence>
<dbReference type="KEGG" id="kak:Kalk_13845"/>
<protein>
    <recommendedName>
        <fullName evidence="7">UPF0114 protein Kalk_13845</fullName>
    </recommendedName>
</protein>
<dbReference type="AlphaFoldDB" id="A0A2K9LMH9"/>
<keyword evidence="6 7" id="KW-0472">Membrane</keyword>
<evidence type="ECO:0000256" key="4">
    <source>
        <dbReference type="ARBA" id="ARBA00022692"/>
    </source>
</evidence>
<keyword evidence="3 7" id="KW-1003">Cell membrane</keyword>
<proteinExistence type="inferred from homology"/>
<evidence type="ECO:0000256" key="3">
    <source>
        <dbReference type="ARBA" id="ARBA00022475"/>
    </source>
</evidence>
<evidence type="ECO:0000256" key="1">
    <source>
        <dbReference type="ARBA" id="ARBA00004651"/>
    </source>
</evidence>
<reference evidence="9" key="1">
    <citation type="submission" date="2017-08" db="EMBL/GenBank/DDBJ databases">
        <title>Direct submision.</title>
        <authorList>
            <person name="Kim S.-J."/>
            <person name="Rhee S.-K."/>
        </authorList>
    </citation>
    <scope>NUCLEOTIDE SEQUENCE [LARGE SCALE GENOMIC DNA]</scope>
    <source>
        <strain evidence="9">GI5</strain>
    </source>
</reference>
<evidence type="ECO:0000256" key="7">
    <source>
        <dbReference type="HAMAP-Rule" id="MF_00143"/>
    </source>
</evidence>
<comment type="subcellular location">
    <subcellularLocation>
        <location evidence="1 7">Cell membrane</location>
        <topology evidence="1 7">Multi-pass membrane protein</topology>
    </subcellularLocation>
</comment>
<keyword evidence="9" id="KW-1185">Reference proteome</keyword>
<evidence type="ECO:0000256" key="2">
    <source>
        <dbReference type="ARBA" id="ARBA00005774"/>
    </source>
</evidence>
<dbReference type="PANTHER" id="PTHR38596:SF1">
    <property type="entry name" value="UPF0114 PROTEIN YQHA"/>
    <property type="match status" value="1"/>
</dbReference>
<accession>A0A2K9LMH9</accession>
<dbReference type="InterPro" id="IPR020761">
    <property type="entry name" value="UPF0114_bac"/>
</dbReference>
<dbReference type="GO" id="GO:0005886">
    <property type="term" value="C:plasma membrane"/>
    <property type="evidence" value="ECO:0007669"/>
    <property type="project" value="UniProtKB-SubCell"/>
</dbReference>
<dbReference type="NCBIfam" id="TIGR00645">
    <property type="entry name" value="HI0507"/>
    <property type="match status" value="1"/>
</dbReference>
<dbReference type="RefSeq" id="WP_101894815.1">
    <property type="nucleotide sequence ID" value="NZ_CP022684.1"/>
</dbReference>
<dbReference type="OrthoDB" id="9783569at2"/>
<keyword evidence="4 7" id="KW-0812">Transmembrane</keyword>
<dbReference type="Pfam" id="PF03350">
    <property type="entry name" value="UPF0114"/>
    <property type="match status" value="1"/>
</dbReference>
<dbReference type="InterPro" id="IPR005134">
    <property type="entry name" value="UPF0114"/>
</dbReference>
<dbReference type="HAMAP" id="MF_00143">
    <property type="entry name" value="UPF0114"/>
    <property type="match status" value="1"/>
</dbReference>
<sequence length="171" mass="19163">MESLIEKTLYASRWVMAPVYLGLSLLLVVLAFKFFQELIHIVPALLTMPEQTLILKILTLVDLTLVGSLVVMVMFSGYENFVSKIDIDEGDEKLSWLGKMDSGSLKLKLSASIVAISAIHLLKVYMEFKPDSDAMAETKIMWLLIVHMGFVVSALCMQIMDKMDRASKTAK</sequence>
<evidence type="ECO:0000313" key="9">
    <source>
        <dbReference type="Proteomes" id="UP000235116"/>
    </source>
</evidence>
<feature type="transmembrane region" description="Helical" evidence="7">
    <location>
        <begin position="12"/>
        <end position="32"/>
    </location>
</feature>
<feature type="transmembrane region" description="Helical" evidence="7">
    <location>
        <begin position="140"/>
        <end position="160"/>
    </location>
</feature>
<keyword evidence="5 7" id="KW-1133">Transmembrane helix</keyword>
<evidence type="ECO:0000256" key="5">
    <source>
        <dbReference type="ARBA" id="ARBA00022989"/>
    </source>
</evidence>
<name>A0A2K9LMH9_9GAMM</name>